<dbReference type="OrthoDB" id="5408934at2759"/>
<comment type="caution">
    <text evidence="2">The sequence shown here is derived from an EMBL/GenBank/DDBJ whole genome shotgun (WGS) entry which is preliminary data.</text>
</comment>
<evidence type="ECO:0000256" key="1">
    <source>
        <dbReference type="SAM" id="SignalP"/>
    </source>
</evidence>
<evidence type="ECO:0000313" key="2">
    <source>
        <dbReference type="EMBL" id="KAJ8065741.1"/>
    </source>
</evidence>
<keyword evidence="1" id="KW-0732">Signal</keyword>
<organism evidence="2 3">
    <name type="scientific">Sclerotinia nivalis</name>
    <dbReference type="NCBI Taxonomy" id="352851"/>
    <lineage>
        <taxon>Eukaryota</taxon>
        <taxon>Fungi</taxon>
        <taxon>Dikarya</taxon>
        <taxon>Ascomycota</taxon>
        <taxon>Pezizomycotina</taxon>
        <taxon>Leotiomycetes</taxon>
        <taxon>Helotiales</taxon>
        <taxon>Sclerotiniaceae</taxon>
        <taxon>Sclerotinia</taxon>
    </lineage>
</organism>
<dbReference type="Proteomes" id="UP001152300">
    <property type="component" value="Unassembled WGS sequence"/>
</dbReference>
<gene>
    <name evidence="2" type="ORF">OCU04_006412</name>
</gene>
<protein>
    <recommendedName>
        <fullName evidence="4">Secreted protein</fullName>
    </recommendedName>
</protein>
<feature type="chain" id="PRO_5040792771" description="Secreted protein" evidence="1">
    <location>
        <begin position="20"/>
        <end position="172"/>
    </location>
</feature>
<evidence type="ECO:0008006" key="4">
    <source>
        <dbReference type="Google" id="ProtNLM"/>
    </source>
</evidence>
<reference evidence="2" key="1">
    <citation type="submission" date="2022-11" db="EMBL/GenBank/DDBJ databases">
        <title>Genome Resource of Sclerotinia nivalis Strain SnTB1, a Plant Pathogen Isolated from American Ginseng.</title>
        <authorList>
            <person name="Fan S."/>
        </authorList>
    </citation>
    <scope>NUCLEOTIDE SEQUENCE</scope>
    <source>
        <strain evidence="2">SnTB1</strain>
    </source>
</reference>
<dbReference type="AlphaFoldDB" id="A0A9X0AMZ6"/>
<feature type="signal peptide" evidence="1">
    <location>
        <begin position="1"/>
        <end position="19"/>
    </location>
</feature>
<dbReference type="EMBL" id="JAPEIS010000006">
    <property type="protein sequence ID" value="KAJ8065741.1"/>
    <property type="molecule type" value="Genomic_DNA"/>
</dbReference>
<name>A0A9X0AMZ6_9HELO</name>
<sequence length="172" mass="20009">MYMRFSFSWLSSFMLCCLRELRLLPSLCSRLCISALLSIHSKLPLPSSKLHPSLLSPSQKGIKKSLPHIIYKEYPSHSSMKRPDQNPQLIFTIPSFLPPMPFPSIYMRAVKYTSSNTSLACSLIFVVRLSPYIHSYIQKYPTDIISPQTHLQRKELRSNAKTRKMKKQKWYL</sequence>
<accession>A0A9X0AMZ6</accession>
<keyword evidence="3" id="KW-1185">Reference proteome</keyword>
<proteinExistence type="predicted"/>
<evidence type="ECO:0000313" key="3">
    <source>
        <dbReference type="Proteomes" id="UP001152300"/>
    </source>
</evidence>